<dbReference type="InterPro" id="IPR035994">
    <property type="entry name" value="Nucleoside_phosphorylase_sf"/>
</dbReference>
<dbReference type="EMBL" id="AP006861">
    <property type="protein sequence ID" value="BAE81398.1"/>
    <property type="molecule type" value="Genomic_DNA"/>
</dbReference>
<dbReference type="Proteomes" id="UP000001260">
    <property type="component" value="Chromosome"/>
</dbReference>
<dbReference type="AlphaFoldDB" id="Q253Z0"/>
<dbReference type="GO" id="GO:0003824">
    <property type="term" value="F:catalytic activity"/>
    <property type="evidence" value="ECO:0007669"/>
    <property type="project" value="InterPro"/>
</dbReference>
<name>Q253Z0_CHLFF</name>
<reference evidence="2 3" key="1">
    <citation type="journal article" date="2006" name="DNA Res.">
        <title>Genome sequence of the cat pathogen, Chlamydophila felis.</title>
        <authorList>
            <person name="Azuma Y."/>
            <person name="Hirakawa H."/>
            <person name="Yamashita A."/>
            <person name="Cai Y."/>
            <person name="Rahman M.A."/>
            <person name="Suzuki H."/>
            <person name="Mitaku S."/>
            <person name="Toh H."/>
            <person name="Goto S."/>
            <person name="Murakami T."/>
            <person name="Sugi K."/>
            <person name="Hayashi H."/>
            <person name="Fukushi H."/>
            <person name="Hattori M."/>
            <person name="Kuhara S."/>
            <person name="Shirai M."/>
        </authorList>
    </citation>
    <scope>NUCLEOTIDE SEQUENCE [LARGE SCALE GENOMIC DNA]</scope>
    <source>
        <strain evidence="2 3">Fe/C-56</strain>
    </source>
</reference>
<protein>
    <recommendedName>
        <fullName evidence="1">Nucleoside phosphorylase domain-containing protein</fullName>
    </recommendedName>
</protein>
<dbReference type="Pfam" id="PF01048">
    <property type="entry name" value="PNP_UDP_1"/>
    <property type="match status" value="1"/>
</dbReference>
<organism evidence="2 3">
    <name type="scientific">Chlamydia felis (strain Fe/C-56)</name>
    <name type="common">Chlamydophila felis</name>
    <dbReference type="NCBI Taxonomy" id="264202"/>
    <lineage>
        <taxon>Bacteria</taxon>
        <taxon>Pseudomonadati</taxon>
        <taxon>Chlamydiota</taxon>
        <taxon>Chlamydiia</taxon>
        <taxon>Chlamydiales</taxon>
        <taxon>Chlamydiaceae</taxon>
        <taxon>Chlamydia/Chlamydophila group</taxon>
        <taxon>Chlamydia</taxon>
    </lineage>
</organism>
<dbReference type="InterPro" id="IPR000845">
    <property type="entry name" value="Nucleoside_phosphorylase_d"/>
</dbReference>
<accession>Q253Z0</accession>
<evidence type="ECO:0000313" key="3">
    <source>
        <dbReference type="Proteomes" id="UP000001260"/>
    </source>
</evidence>
<dbReference type="eggNOG" id="COG0775">
    <property type="taxonomic scope" value="Bacteria"/>
</dbReference>
<evidence type="ECO:0000313" key="2">
    <source>
        <dbReference type="EMBL" id="BAE81398.1"/>
    </source>
</evidence>
<evidence type="ECO:0000259" key="1">
    <source>
        <dbReference type="Pfam" id="PF01048"/>
    </source>
</evidence>
<gene>
    <name evidence="2" type="ordered locus">CF0626</name>
</gene>
<dbReference type="STRING" id="264202.gene:10544452"/>
<dbReference type="HOGENOM" id="CLU_116971_0_0_0"/>
<feature type="domain" description="Nucleoside phosphorylase" evidence="1">
    <location>
        <begin position="146"/>
        <end position="187"/>
    </location>
</feature>
<dbReference type="SUPFAM" id="SSF53167">
    <property type="entry name" value="Purine and uridine phosphorylases"/>
    <property type="match status" value="1"/>
</dbReference>
<dbReference type="RefSeq" id="WP_011458178.1">
    <property type="nucleotide sequence ID" value="NC_007899.1"/>
</dbReference>
<keyword evidence="3" id="KW-1185">Reference proteome</keyword>
<dbReference type="KEGG" id="cfe:BAE81398.1"/>
<dbReference type="Gene3D" id="3.40.50.1580">
    <property type="entry name" value="Nucleoside phosphorylase domain"/>
    <property type="match status" value="1"/>
</dbReference>
<sequence length="220" mass="24723">MPNTLSNYLCKLLLVLADINEAKSLIQDFTFSQTANNFYQCRDSHMSIAMDMIILDQWGENGVLQALENIKLENYDSCVNIGFAGTCSPHLPLQTCYTIDKVSLFREDSPTLCNLTEETSELTITTIPNLLQANLVSVRAPYRQGFHDTLQLVDMEGYSIAKLCKHHNLRCMMIKIASDYTTKEGGDYLNQHKSVLAKKLSSAFSSSFYNIIESSIPSQI</sequence>
<dbReference type="OrthoDB" id="3852236at2"/>
<proteinExistence type="predicted"/>
<dbReference type="GO" id="GO:0009116">
    <property type="term" value="P:nucleoside metabolic process"/>
    <property type="evidence" value="ECO:0007669"/>
    <property type="project" value="InterPro"/>
</dbReference>